<dbReference type="PANTHER" id="PTHR24366">
    <property type="entry name" value="IG(IMMUNOGLOBULIN) AND LRR(LEUCINE RICH REPEAT) DOMAINS"/>
    <property type="match status" value="1"/>
</dbReference>
<sequence>MILFLIASCLLAFVNADPRCPFPSCSRTYTSWDGKCSIECQTKTFPDIGTVNVDKIKNFFLYNLENIPKNAFQGLNIDRLIINSLNLTQVDEGAFDNVKSLERIELYGIKNLSILLENNRIGALFNVTRYFHTSNAGLNNISVVEILDKLKSWTQLYGLYISRNYFQHFSYNFNNFTVLSSLSLTNNNIESFDIKGNRLTGLSLSFNKISKLEKEMFVNLPNLSSLSMEFNNIQKIYNDSFESTMKLQSIYLGYNDINYIEPDSFCKLNFYSLKLSGNNLSDINLYCLENVSYLYLSSVQFKGEIDQKRLGNPKNVIILYLNSNKISKIKFDNMTSLNYLHLHYNELANFSSETIQAWSNLLTLQIEHNKFTENSLENFKLLKKLENLYLNNNLLTRIDSSHFVENKNLNRLEVQSNKIESVKFSFLKNLQTLYLNFNKLRIIDKESFSELPNLEHLHLDSNSIAKIHPKSFESNVRLSTLSLRYNHLTTTPDITKLKILNVLDLSNNKITSLPNHAFERRLDEANPLKSDIKVHLTGNDIKRFTSKTFCSQHASSLGFLGFQLLINDINKMDKCMLRQFNSDNTVINSRVKPSCDHLLMAEHENINLNGNVTACEHLSIDFGQECYSNSKYKCPKGDELVRHTTWLTGDPHLYSYKNKYELCSTGQDAVCFQYGDFELRCSDAGLGGSNQLATVLVNLKFIYRLSGSLNISFEANKTSFPNSFDNGLTTIYNNEKNPYFNDILVELINAQDGSKVIYIPRANTHIFISKWNSFYSITLRATHETYSESVGYLYEGCRLQDQMTPRIKRQVMEKQKLDCQAECSKIQFSTDEENMPEDVIRDACSFDCIEIGIDSITMIKSMVEQVDTLILSDVYTNLSFPDPGKDTSFSVSNGDTTETFLNEISTKPHIILNNTNVPTSNQFVSDQPTKEKTILSTINEKISTKDSLTSNHFVSDQPTKEKTILSTINEKISTKDSLTSNHFVSDQPTKEKTILSTINEKMSTKVSLTSNHFVSDQPTKEKTILSTINEKMSTKDSLTSISRTSSSEEPASKNTLLSSTTVADESGQFFSLKEYIAIGIAAKIRVSNKDETEMDDF</sequence>
<dbReference type="InterPro" id="IPR001611">
    <property type="entry name" value="Leu-rich_rpt"/>
</dbReference>
<dbReference type="SMART" id="SM00365">
    <property type="entry name" value="LRR_SD22"/>
    <property type="match status" value="9"/>
</dbReference>
<dbReference type="STRING" id="10195.A0A3M7SHK6"/>
<dbReference type="PANTHER" id="PTHR24366:SF161">
    <property type="entry name" value="TIR DOMAIN-CONTAINING PROTEIN"/>
    <property type="match status" value="1"/>
</dbReference>
<keyword evidence="2 5" id="KW-0732">Signal</keyword>
<dbReference type="OrthoDB" id="676979at2759"/>
<keyword evidence="3" id="KW-0677">Repeat</keyword>
<name>A0A3M7SHK6_BRAPC</name>
<keyword evidence="7" id="KW-1185">Reference proteome</keyword>
<organism evidence="6 7">
    <name type="scientific">Brachionus plicatilis</name>
    <name type="common">Marine rotifer</name>
    <name type="synonym">Brachionus muelleri</name>
    <dbReference type="NCBI Taxonomy" id="10195"/>
    <lineage>
        <taxon>Eukaryota</taxon>
        <taxon>Metazoa</taxon>
        <taxon>Spiralia</taxon>
        <taxon>Gnathifera</taxon>
        <taxon>Rotifera</taxon>
        <taxon>Eurotatoria</taxon>
        <taxon>Monogononta</taxon>
        <taxon>Pseudotrocha</taxon>
        <taxon>Ploima</taxon>
        <taxon>Brachionidae</taxon>
        <taxon>Brachionus</taxon>
    </lineage>
</organism>
<dbReference type="SMART" id="SM00369">
    <property type="entry name" value="LRR_TYP"/>
    <property type="match status" value="8"/>
</dbReference>
<protein>
    <submittedName>
        <fullName evidence="6">Insulin-like growth factor-binding complex acid labile</fullName>
    </submittedName>
</protein>
<keyword evidence="1" id="KW-0433">Leucine-rich repeat</keyword>
<dbReference type="Pfam" id="PF00560">
    <property type="entry name" value="LRR_1"/>
    <property type="match status" value="1"/>
</dbReference>
<evidence type="ECO:0000256" key="4">
    <source>
        <dbReference type="SAM" id="MobiDB-lite"/>
    </source>
</evidence>
<evidence type="ECO:0000256" key="3">
    <source>
        <dbReference type="ARBA" id="ARBA00022737"/>
    </source>
</evidence>
<dbReference type="InterPro" id="IPR003591">
    <property type="entry name" value="Leu-rich_rpt_typical-subtyp"/>
</dbReference>
<dbReference type="AlphaFoldDB" id="A0A3M7SHK6"/>
<dbReference type="Pfam" id="PF13855">
    <property type="entry name" value="LRR_8"/>
    <property type="match status" value="2"/>
</dbReference>
<dbReference type="EMBL" id="REGN01001364">
    <property type="protein sequence ID" value="RNA35199.1"/>
    <property type="molecule type" value="Genomic_DNA"/>
</dbReference>
<proteinExistence type="predicted"/>
<evidence type="ECO:0000256" key="2">
    <source>
        <dbReference type="ARBA" id="ARBA00022729"/>
    </source>
</evidence>
<feature type="chain" id="PRO_5018030216" evidence="5">
    <location>
        <begin position="17"/>
        <end position="1097"/>
    </location>
</feature>
<gene>
    <name evidence="6" type="ORF">BpHYR1_034861</name>
</gene>
<evidence type="ECO:0000313" key="6">
    <source>
        <dbReference type="EMBL" id="RNA35199.1"/>
    </source>
</evidence>
<dbReference type="PROSITE" id="PS51450">
    <property type="entry name" value="LRR"/>
    <property type="match status" value="7"/>
</dbReference>
<dbReference type="SUPFAM" id="SSF52058">
    <property type="entry name" value="L domain-like"/>
    <property type="match status" value="2"/>
</dbReference>
<evidence type="ECO:0000313" key="7">
    <source>
        <dbReference type="Proteomes" id="UP000276133"/>
    </source>
</evidence>
<accession>A0A3M7SHK6</accession>
<feature type="compositionally biased region" description="Low complexity" evidence="4">
    <location>
        <begin position="1037"/>
        <end position="1049"/>
    </location>
</feature>
<dbReference type="InterPro" id="IPR032675">
    <property type="entry name" value="LRR_dom_sf"/>
</dbReference>
<dbReference type="Gene3D" id="3.80.10.10">
    <property type="entry name" value="Ribonuclease Inhibitor"/>
    <property type="match status" value="3"/>
</dbReference>
<evidence type="ECO:0000256" key="1">
    <source>
        <dbReference type="ARBA" id="ARBA00022614"/>
    </source>
</evidence>
<dbReference type="Proteomes" id="UP000276133">
    <property type="component" value="Unassembled WGS sequence"/>
</dbReference>
<evidence type="ECO:0000256" key="5">
    <source>
        <dbReference type="SAM" id="SignalP"/>
    </source>
</evidence>
<comment type="caution">
    <text evidence="6">The sequence shown here is derived from an EMBL/GenBank/DDBJ whole genome shotgun (WGS) entry which is preliminary data.</text>
</comment>
<feature type="region of interest" description="Disordered" evidence="4">
    <location>
        <begin position="1035"/>
        <end position="1055"/>
    </location>
</feature>
<reference evidence="6 7" key="1">
    <citation type="journal article" date="2018" name="Sci. Rep.">
        <title>Genomic signatures of local adaptation to the degree of environmental predictability in rotifers.</title>
        <authorList>
            <person name="Franch-Gras L."/>
            <person name="Hahn C."/>
            <person name="Garcia-Roger E.M."/>
            <person name="Carmona M.J."/>
            <person name="Serra M."/>
            <person name="Gomez A."/>
        </authorList>
    </citation>
    <scope>NUCLEOTIDE SEQUENCE [LARGE SCALE GENOMIC DNA]</scope>
    <source>
        <strain evidence="6">HYR1</strain>
    </source>
</reference>
<feature type="signal peptide" evidence="5">
    <location>
        <begin position="1"/>
        <end position="16"/>
    </location>
</feature>